<dbReference type="Proteomes" id="UP001159363">
    <property type="component" value="Chromosome 16"/>
</dbReference>
<proteinExistence type="predicted"/>
<gene>
    <name evidence="1" type="ORF">PR048_033107</name>
</gene>
<reference evidence="1 2" key="1">
    <citation type="submission" date="2023-02" db="EMBL/GenBank/DDBJ databases">
        <title>LHISI_Scaffold_Assembly.</title>
        <authorList>
            <person name="Stuart O.P."/>
            <person name="Cleave R."/>
            <person name="Magrath M.J.L."/>
            <person name="Mikheyev A.S."/>
        </authorList>
    </citation>
    <scope>NUCLEOTIDE SEQUENCE [LARGE SCALE GENOMIC DNA]</scope>
    <source>
        <strain evidence="1">Daus_M_001</strain>
        <tissue evidence="1">Leg muscle</tissue>
    </source>
</reference>
<comment type="caution">
    <text evidence="1">The sequence shown here is derived from an EMBL/GenBank/DDBJ whole genome shotgun (WGS) entry which is preliminary data.</text>
</comment>
<sequence>MVYISTGLLDVTTAIVADTLVTAANRVQSPAGSPDFLKCESCRTMPLVGGFLWDLPFPPPNHSSAAPYLLRSPLSALNTSLLRATQVSSLSLVTATINYLARPDIAIVQSLPRESNYQEVYLMTVLRSILTIAIYYRRVKWAIVFTCKIRATVCRRHDTLRLSHTPLVHNSATVPLQQVDLVMRYVCRYWVTQSGELHVRDTAPGDSYGTYYCWAVDRLTGTRRLSSPGQIIVTGEFYTARRFSQSAQIEGQVSAVNSLPSSVFSCEECMRRFVVVVLYHAAVSLRLCSTTFSYIIHAGQIDLCANSLDIGKKAKWLTDRPARFCAYFRFGGNTRFKSEEDVVPVIEHIVSSVHVKVGNTAELICVAKGNPPPTYRYFNILTSLPPIRVQGAPSAQASSTTFTGARVTERLYCSPPTKTNQVQSLAGLLRMFVSGIVEDDVAGRWVFFGMSRFPRPFIPALLHAHLTSPASALKTAIMRNKVCVVVLVEPKKKFSNFPREFTVQGIAVISPSGTQDEAACLPKGEFTVQGIAVISPSGTQDEAACLPEDEFTVQCIAVISHSGRQDEAACLPEGEFTVQGIAVISSSGRQDEAACLPEDEFTVQGIAVISPSGTQDEAACLPEGEFTVQGIAVISPSGSQDEAACQES</sequence>
<keyword evidence="2" id="KW-1185">Reference proteome</keyword>
<protein>
    <recommendedName>
        <fullName evidence="3">Ig-like domain-containing protein</fullName>
    </recommendedName>
</protein>
<evidence type="ECO:0000313" key="1">
    <source>
        <dbReference type="EMBL" id="KAJ8865587.1"/>
    </source>
</evidence>
<dbReference type="EMBL" id="JARBHB010000017">
    <property type="protein sequence ID" value="KAJ8865587.1"/>
    <property type="molecule type" value="Genomic_DNA"/>
</dbReference>
<dbReference type="InterPro" id="IPR013783">
    <property type="entry name" value="Ig-like_fold"/>
</dbReference>
<dbReference type="Gene3D" id="2.60.40.10">
    <property type="entry name" value="Immunoglobulins"/>
    <property type="match status" value="2"/>
</dbReference>
<organism evidence="1 2">
    <name type="scientific">Dryococelus australis</name>
    <dbReference type="NCBI Taxonomy" id="614101"/>
    <lineage>
        <taxon>Eukaryota</taxon>
        <taxon>Metazoa</taxon>
        <taxon>Ecdysozoa</taxon>
        <taxon>Arthropoda</taxon>
        <taxon>Hexapoda</taxon>
        <taxon>Insecta</taxon>
        <taxon>Pterygota</taxon>
        <taxon>Neoptera</taxon>
        <taxon>Polyneoptera</taxon>
        <taxon>Phasmatodea</taxon>
        <taxon>Verophasmatodea</taxon>
        <taxon>Anareolatae</taxon>
        <taxon>Phasmatidae</taxon>
        <taxon>Eurycanthinae</taxon>
        <taxon>Dryococelus</taxon>
    </lineage>
</organism>
<dbReference type="InterPro" id="IPR036179">
    <property type="entry name" value="Ig-like_dom_sf"/>
</dbReference>
<name>A0ABQ9G2G4_9NEOP</name>
<evidence type="ECO:0008006" key="3">
    <source>
        <dbReference type="Google" id="ProtNLM"/>
    </source>
</evidence>
<evidence type="ECO:0000313" key="2">
    <source>
        <dbReference type="Proteomes" id="UP001159363"/>
    </source>
</evidence>
<dbReference type="SUPFAM" id="SSF48726">
    <property type="entry name" value="Immunoglobulin"/>
    <property type="match status" value="1"/>
</dbReference>
<accession>A0ABQ9G2G4</accession>